<name>A0A1R1PKA2_ZANCU</name>
<accession>A0A1R1PKA2</accession>
<dbReference type="Proteomes" id="UP000188320">
    <property type="component" value="Unassembled WGS sequence"/>
</dbReference>
<sequence>MKPPTSPPKDTTTRNMFTFVPTKIAKADYYYFLCIVEIKQSGHTEMKNIIKLNPAGRLPFFYLHGIW</sequence>
<gene>
    <name evidence="1" type="ORF">AX774_g5146</name>
</gene>
<comment type="caution">
    <text evidence="1">The sequence shown here is derived from an EMBL/GenBank/DDBJ whole genome shotgun (WGS) entry which is preliminary data.</text>
</comment>
<organism evidence="1 2">
    <name type="scientific">Zancudomyces culisetae</name>
    <name type="common">Gut fungus</name>
    <name type="synonym">Smittium culisetae</name>
    <dbReference type="NCBI Taxonomy" id="1213189"/>
    <lineage>
        <taxon>Eukaryota</taxon>
        <taxon>Fungi</taxon>
        <taxon>Fungi incertae sedis</taxon>
        <taxon>Zoopagomycota</taxon>
        <taxon>Kickxellomycotina</taxon>
        <taxon>Harpellomycetes</taxon>
        <taxon>Harpellales</taxon>
        <taxon>Legeriomycetaceae</taxon>
        <taxon>Zancudomyces</taxon>
    </lineage>
</organism>
<protein>
    <submittedName>
        <fullName evidence="1">Uncharacterized protein</fullName>
    </submittedName>
</protein>
<reference evidence="2" key="1">
    <citation type="submission" date="2017-01" db="EMBL/GenBank/DDBJ databases">
        <authorList>
            <person name="Wang Y."/>
            <person name="White M."/>
            <person name="Kvist S."/>
            <person name="Moncalvo J.-M."/>
        </authorList>
    </citation>
    <scope>NUCLEOTIDE SEQUENCE [LARGE SCALE GENOMIC DNA]</scope>
    <source>
        <strain evidence="2">COL-18-3</strain>
    </source>
</reference>
<keyword evidence="2" id="KW-1185">Reference proteome</keyword>
<dbReference type="AlphaFoldDB" id="A0A1R1PKA2"/>
<dbReference type="EMBL" id="LSSK01000906">
    <property type="protein sequence ID" value="OMH81400.1"/>
    <property type="molecule type" value="Genomic_DNA"/>
</dbReference>
<evidence type="ECO:0000313" key="1">
    <source>
        <dbReference type="EMBL" id="OMH81400.1"/>
    </source>
</evidence>
<evidence type="ECO:0000313" key="2">
    <source>
        <dbReference type="Proteomes" id="UP000188320"/>
    </source>
</evidence>
<proteinExistence type="predicted"/>